<dbReference type="EMBL" id="GBRH01226704">
    <property type="protein sequence ID" value="JAD71191.1"/>
    <property type="molecule type" value="Transcribed_RNA"/>
</dbReference>
<proteinExistence type="predicted"/>
<protein>
    <submittedName>
        <fullName evidence="1">Uncharacterized protein</fullName>
    </submittedName>
</protein>
<name>A0A0A9C6L0_ARUDO</name>
<dbReference type="AlphaFoldDB" id="A0A0A9C6L0"/>
<reference evidence="1" key="2">
    <citation type="journal article" date="2015" name="Data Brief">
        <title>Shoot transcriptome of the giant reed, Arundo donax.</title>
        <authorList>
            <person name="Barrero R.A."/>
            <person name="Guerrero F.D."/>
            <person name="Moolhuijzen P."/>
            <person name="Goolsby J.A."/>
            <person name="Tidwell J."/>
            <person name="Bellgard S.E."/>
            <person name="Bellgard M.I."/>
        </authorList>
    </citation>
    <scope>NUCLEOTIDE SEQUENCE</scope>
    <source>
        <tissue evidence="1">Shoot tissue taken approximately 20 cm above the soil surface</tissue>
    </source>
</reference>
<organism evidence="1">
    <name type="scientific">Arundo donax</name>
    <name type="common">Giant reed</name>
    <name type="synonym">Donax arundinaceus</name>
    <dbReference type="NCBI Taxonomy" id="35708"/>
    <lineage>
        <taxon>Eukaryota</taxon>
        <taxon>Viridiplantae</taxon>
        <taxon>Streptophyta</taxon>
        <taxon>Embryophyta</taxon>
        <taxon>Tracheophyta</taxon>
        <taxon>Spermatophyta</taxon>
        <taxon>Magnoliopsida</taxon>
        <taxon>Liliopsida</taxon>
        <taxon>Poales</taxon>
        <taxon>Poaceae</taxon>
        <taxon>PACMAD clade</taxon>
        <taxon>Arundinoideae</taxon>
        <taxon>Arundineae</taxon>
        <taxon>Arundo</taxon>
    </lineage>
</organism>
<evidence type="ECO:0000313" key="1">
    <source>
        <dbReference type="EMBL" id="JAD71191.1"/>
    </source>
</evidence>
<accession>A0A0A9C6L0</accession>
<reference evidence="1" key="1">
    <citation type="submission" date="2014-09" db="EMBL/GenBank/DDBJ databases">
        <authorList>
            <person name="Magalhaes I.L.F."/>
            <person name="Oliveira U."/>
            <person name="Santos F.R."/>
            <person name="Vidigal T.H.D.A."/>
            <person name="Brescovit A.D."/>
            <person name="Santos A.J."/>
        </authorList>
    </citation>
    <scope>NUCLEOTIDE SEQUENCE</scope>
    <source>
        <tissue evidence="1">Shoot tissue taken approximately 20 cm above the soil surface</tissue>
    </source>
</reference>
<sequence>MQSKSFNNMISTLRSYPRTDALCTLRLHCAPR</sequence>